<evidence type="ECO:0000256" key="2">
    <source>
        <dbReference type="SAM" id="Phobius"/>
    </source>
</evidence>
<dbReference type="PANTHER" id="PTHR26392:SF92">
    <property type="entry name" value="PROTEIN KINASE DOMAIN-CONTAINING PROTEIN"/>
    <property type="match status" value="1"/>
</dbReference>
<dbReference type="InterPro" id="IPR045063">
    <property type="entry name" value="Dynamin_N"/>
</dbReference>
<dbReference type="EnsemblMetazoa" id="G17991.1">
    <property type="protein sequence ID" value="G17991.1:cds"/>
    <property type="gene ID" value="G17991"/>
</dbReference>
<dbReference type="PANTHER" id="PTHR26392">
    <property type="entry name" value="MITOGEN-ACTIVATED PROTEIN KINASE KINASE KINASE 7-RELATED"/>
    <property type="match status" value="1"/>
</dbReference>
<keyword evidence="2" id="KW-1133">Transmembrane helix</keyword>
<dbReference type="SUPFAM" id="SSF52540">
    <property type="entry name" value="P-loop containing nucleoside triphosphate hydrolases"/>
    <property type="match status" value="1"/>
</dbReference>
<feature type="transmembrane region" description="Helical" evidence="2">
    <location>
        <begin position="769"/>
        <end position="791"/>
    </location>
</feature>
<feature type="region of interest" description="Disordered" evidence="1">
    <location>
        <begin position="44"/>
        <end position="67"/>
    </location>
</feature>
<evidence type="ECO:0000313" key="4">
    <source>
        <dbReference type="EnsemblMetazoa" id="G17991.1:cds"/>
    </source>
</evidence>
<keyword evidence="2" id="KW-0812">Transmembrane</keyword>
<reference evidence="4" key="1">
    <citation type="submission" date="2022-08" db="UniProtKB">
        <authorList>
            <consortium name="EnsemblMetazoa"/>
        </authorList>
    </citation>
    <scope>IDENTIFICATION</scope>
    <source>
        <strain evidence="4">05x7-T-G4-1.051#20</strain>
    </source>
</reference>
<evidence type="ECO:0000313" key="5">
    <source>
        <dbReference type="Proteomes" id="UP000005408"/>
    </source>
</evidence>
<evidence type="ECO:0000256" key="1">
    <source>
        <dbReference type="SAM" id="MobiDB-lite"/>
    </source>
</evidence>
<feature type="transmembrane region" description="Helical" evidence="2">
    <location>
        <begin position="575"/>
        <end position="608"/>
    </location>
</feature>
<dbReference type="AlphaFoldDB" id="A0A8W8J9T4"/>
<dbReference type="Gene3D" id="3.40.50.300">
    <property type="entry name" value="P-loop containing nucleotide triphosphate hydrolases"/>
    <property type="match status" value="1"/>
</dbReference>
<feature type="domain" description="Dynamin N-terminal" evidence="3">
    <location>
        <begin position="124"/>
        <end position="269"/>
    </location>
</feature>
<feature type="transmembrane region" description="Helical" evidence="2">
    <location>
        <begin position="728"/>
        <end position="749"/>
    </location>
</feature>
<sequence length="796" mass="90720">MDNRKGADVWTIEGGAYTTEESSSTKNDYDIIYERADKEECFYPESSASSKTLSHTDKKSRCNSSEENEELKQKVISMYRDFLNTLQSDDFTEDLQSELQKSYPDYLTVLEKRITDIDKLDHGIVIAGETSSGKSTLINKILQKEMFKCRTHESTSTICKIRNSERVGIITESLKGQIEETDLTDRCDLATSKGVKVLRNYLKELTEKTSSKKTNNFRSVDIGFPIPFLMSNTILVDTPGIGGSKEVTQRLMEYLPNAVSFIFVIDVSKAGGMQIEKLPKILQSIVLLKMENEMPCFDLEDVIFVTNKWDTIPKNERDEDSSEDDETCTWKTLESDIKQTWPSVKEENIFRMNLKEVTPEKENSSTAQFVKFRKALELRISKAENIRIVRHLRFLQEILVAVSKSLNSRLELGNKTEKEQMDLARDHIKKIKFWTEQCREVRKASQKRIKKVIEDIAQECYDYMSTDEGKDKILNPPGRPPIMKVIWQPRQFAMEIHERVLLYIEHFLKSSEVNEKIVTEKEEIESFYKKVSSELSDMEEGWTVIRIIEIECLTDTNAEMSKASIAGAVLATTPIWLPIAAIGIALGVAFTGITIAISPLLVPTILIMGRDTRKKKVIDEEYNNCLMSIRSLVSNELESTCGAFINKLIDRITLDLLPKRIQSLEKMIQQLLDNRRQILANQEPLCNLSRKVKVIEKCATEFKRHLPDGINIQVTMGLYSWLEKKEGGFWGVVVVFAAFMIQIPSFGTAQSFGIYNMYLLKYFKDSSPAAVALIGSINVGVFLGSVEYLPLLDGLM</sequence>
<dbReference type="Pfam" id="PF00350">
    <property type="entry name" value="Dynamin_N"/>
    <property type="match status" value="1"/>
</dbReference>
<keyword evidence="5" id="KW-1185">Reference proteome</keyword>
<evidence type="ECO:0000259" key="3">
    <source>
        <dbReference type="Pfam" id="PF00350"/>
    </source>
</evidence>
<protein>
    <recommendedName>
        <fullName evidence="3">Dynamin N-terminal domain-containing protein</fullName>
    </recommendedName>
</protein>
<proteinExistence type="predicted"/>
<keyword evidence="2" id="KW-0472">Membrane</keyword>
<dbReference type="InterPro" id="IPR027417">
    <property type="entry name" value="P-loop_NTPase"/>
</dbReference>
<organism evidence="4 5">
    <name type="scientific">Magallana gigas</name>
    <name type="common">Pacific oyster</name>
    <name type="synonym">Crassostrea gigas</name>
    <dbReference type="NCBI Taxonomy" id="29159"/>
    <lineage>
        <taxon>Eukaryota</taxon>
        <taxon>Metazoa</taxon>
        <taxon>Spiralia</taxon>
        <taxon>Lophotrochozoa</taxon>
        <taxon>Mollusca</taxon>
        <taxon>Bivalvia</taxon>
        <taxon>Autobranchia</taxon>
        <taxon>Pteriomorphia</taxon>
        <taxon>Ostreida</taxon>
        <taxon>Ostreoidea</taxon>
        <taxon>Ostreidae</taxon>
        <taxon>Magallana</taxon>
    </lineage>
</organism>
<accession>A0A8W8J9T4</accession>
<name>A0A8W8J9T4_MAGGI</name>
<dbReference type="Proteomes" id="UP000005408">
    <property type="component" value="Unassembled WGS sequence"/>
</dbReference>